<sequence>MLDKNGEKGKNRARIEREMLKITAKSLKSMKFDCVEFEKSLLSFMLKIGEKKRDICENYERKMREIDEKITENRGEVFEKKVEFFDFGVVEKTEKKDLREKPPKTSIMMVFGVILELI</sequence>
<dbReference type="EMBL" id="BMKK01000010">
    <property type="protein sequence ID" value="GGD72917.1"/>
    <property type="molecule type" value="Genomic_DNA"/>
</dbReference>
<reference evidence="1" key="2">
    <citation type="submission" date="2020-09" db="EMBL/GenBank/DDBJ databases">
        <authorList>
            <person name="Sun Q."/>
            <person name="Zhou Y."/>
        </authorList>
    </citation>
    <scope>NUCLEOTIDE SEQUENCE</scope>
    <source>
        <strain evidence="1">CGMCC 1.15958</strain>
    </source>
</reference>
<protein>
    <submittedName>
        <fullName evidence="1">Uncharacterized protein</fullName>
    </submittedName>
</protein>
<dbReference type="AlphaFoldDB" id="A0A916Z2D4"/>
<reference evidence="1" key="1">
    <citation type="journal article" date="2014" name="Int. J. Syst. Evol. Microbiol.">
        <title>Complete genome sequence of Corynebacterium casei LMG S-19264T (=DSM 44701T), isolated from a smear-ripened cheese.</title>
        <authorList>
            <consortium name="US DOE Joint Genome Institute (JGI-PGF)"/>
            <person name="Walter F."/>
            <person name="Albersmeier A."/>
            <person name="Kalinowski J."/>
            <person name="Ruckert C."/>
        </authorList>
    </citation>
    <scope>NUCLEOTIDE SEQUENCE</scope>
    <source>
        <strain evidence="1">CGMCC 1.15958</strain>
    </source>
</reference>
<evidence type="ECO:0000313" key="1">
    <source>
        <dbReference type="EMBL" id="GGD72917.1"/>
    </source>
</evidence>
<keyword evidence="2" id="KW-1185">Reference proteome</keyword>
<accession>A0A916Z2D4</accession>
<evidence type="ECO:0000313" key="2">
    <source>
        <dbReference type="Proteomes" id="UP000609064"/>
    </source>
</evidence>
<organism evidence="1 2">
    <name type="scientific">Emticicia aquatilis</name>
    <dbReference type="NCBI Taxonomy" id="1537369"/>
    <lineage>
        <taxon>Bacteria</taxon>
        <taxon>Pseudomonadati</taxon>
        <taxon>Bacteroidota</taxon>
        <taxon>Cytophagia</taxon>
        <taxon>Cytophagales</taxon>
        <taxon>Leadbetterellaceae</taxon>
        <taxon>Emticicia</taxon>
    </lineage>
</organism>
<name>A0A916Z2D4_9BACT</name>
<comment type="caution">
    <text evidence="1">The sequence shown here is derived from an EMBL/GenBank/DDBJ whole genome shotgun (WGS) entry which is preliminary data.</text>
</comment>
<gene>
    <name evidence="1" type="ORF">GCM10011514_41270</name>
</gene>
<proteinExistence type="predicted"/>
<dbReference type="Proteomes" id="UP000609064">
    <property type="component" value="Unassembled WGS sequence"/>
</dbReference>
<dbReference type="RefSeq" id="WP_188768970.1">
    <property type="nucleotide sequence ID" value="NZ_BMKK01000010.1"/>
</dbReference>